<gene>
    <name evidence="2" type="ORF">GMARGA_LOCUS18392</name>
</gene>
<feature type="compositionally biased region" description="Basic and acidic residues" evidence="1">
    <location>
        <begin position="82"/>
        <end position="91"/>
    </location>
</feature>
<accession>A0ABN7VHS0</accession>
<organism evidence="2 3">
    <name type="scientific">Gigaspora margarita</name>
    <dbReference type="NCBI Taxonomy" id="4874"/>
    <lineage>
        <taxon>Eukaryota</taxon>
        <taxon>Fungi</taxon>
        <taxon>Fungi incertae sedis</taxon>
        <taxon>Mucoromycota</taxon>
        <taxon>Glomeromycotina</taxon>
        <taxon>Glomeromycetes</taxon>
        <taxon>Diversisporales</taxon>
        <taxon>Gigasporaceae</taxon>
        <taxon>Gigaspora</taxon>
    </lineage>
</organism>
<evidence type="ECO:0000313" key="3">
    <source>
        <dbReference type="Proteomes" id="UP000789901"/>
    </source>
</evidence>
<evidence type="ECO:0000256" key="1">
    <source>
        <dbReference type="SAM" id="MobiDB-lite"/>
    </source>
</evidence>
<reference evidence="2 3" key="1">
    <citation type="submission" date="2021-06" db="EMBL/GenBank/DDBJ databases">
        <authorList>
            <person name="Kallberg Y."/>
            <person name="Tangrot J."/>
            <person name="Rosling A."/>
        </authorList>
    </citation>
    <scope>NUCLEOTIDE SEQUENCE [LARGE SCALE GENOMIC DNA]</scope>
    <source>
        <strain evidence="2 3">120-4 pot B 10/14</strain>
    </source>
</reference>
<comment type="caution">
    <text evidence="2">The sequence shown here is derived from an EMBL/GenBank/DDBJ whole genome shotgun (WGS) entry which is preliminary data.</text>
</comment>
<keyword evidence="3" id="KW-1185">Reference proteome</keyword>
<proteinExistence type="predicted"/>
<sequence>MAPEWVAPTNKRKQLNASLKDYVTKLLIKDCTGNKKHDNNEEENSPEWATPTTKTKENAKVVNETAPAMKKYSTTESNNETTESKTKNVIT</sequence>
<name>A0ABN7VHS0_GIGMA</name>
<feature type="region of interest" description="Disordered" evidence="1">
    <location>
        <begin position="32"/>
        <end position="91"/>
    </location>
</feature>
<protein>
    <submittedName>
        <fullName evidence="2">32377_t:CDS:1</fullName>
    </submittedName>
</protein>
<feature type="compositionally biased region" description="Low complexity" evidence="1">
    <location>
        <begin position="71"/>
        <end position="81"/>
    </location>
</feature>
<dbReference type="EMBL" id="CAJVQB010014646">
    <property type="protein sequence ID" value="CAG8769788.1"/>
    <property type="molecule type" value="Genomic_DNA"/>
</dbReference>
<dbReference type="Proteomes" id="UP000789901">
    <property type="component" value="Unassembled WGS sequence"/>
</dbReference>
<evidence type="ECO:0000313" key="2">
    <source>
        <dbReference type="EMBL" id="CAG8769788.1"/>
    </source>
</evidence>